<dbReference type="AlphaFoldDB" id="A0B8B2"/>
<evidence type="ECO:0000313" key="6">
    <source>
        <dbReference type="EMBL" id="ABK14936.1"/>
    </source>
</evidence>
<dbReference type="SFLD" id="SFLDG01067">
    <property type="entry name" value="SPASM/twitch_domain_containing"/>
    <property type="match status" value="1"/>
</dbReference>
<evidence type="ECO:0000256" key="4">
    <source>
        <dbReference type="ARBA" id="ARBA00023014"/>
    </source>
</evidence>
<evidence type="ECO:0000256" key="1">
    <source>
        <dbReference type="ARBA" id="ARBA00022691"/>
    </source>
</evidence>
<proteinExistence type="predicted"/>
<dbReference type="InterPro" id="IPR023885">
    <property type="entry name" value="4Fe4S-binding_SPASM_dom"/>
</dbReference>
<dbReference type="SUPFAM" id="SSF102114">
    <property type="entry name" value="Radical SAM enzymes"/>
    <property type="match status" value="1"/>
</dbReference>
<evidence type="ECO:0000313" key="7">
    <source>
        <dbReference type="Proteomes" id="UP000000674"/>
    </source>
</evidence>
<dbReference type="InterPro" id="IPR007197">
    <property type="entry name" value="rSAM"/>
</dbReference>
<dbReference type="GO" id="GO:0006783">
    <property type="term" value="P:heme biosynthetic process"/>
    <property type="evidence" value="ECO:0007669"/>
    <property type="project" value="TreeGrafter"/>
</dbReference>
<dbReference type="Gene3D" id="3.20.20.70">
    <property type="entry name" value="Aldolase class I"/>
    <property type="match status" value="1"/>
</dbReference>
<dbReference type="KEGG" id="mtp:Mthe_1154"/>
<name>A0B8B2_METTP</name>
<protein>
    <submittedName>
        <fullName evidence="6">Radical SAM domain protein</fullName>
    </submittedName>
</protein>
<keyword evidence="1" id="KW-0949">S-adenosyl-L-methionine</keyword>
<keyword evidence="2" id="KW-0479">Metal-binding</keyword>
<dbReference type="InterPro" id="IPR006638">
    <property type="entry name" value="Elp3/MiaA/NifB-like_rSAM"/>
</dbReference>
<keyword evidence="3" id="KW-0408">Iron</keyword>
<dbReference type="PANTHER" id="PTHR11228">
    <property type="entry name" value="RADICAL SAM DOMAIN PROTEIN"/>
    <property type="match status" value="1"/>
</dbReference>
<dbReference type="InterPro" id="IPR058240">
    <property type="entry name" value="rSAM_sf"/>
</dbReference>
<dbReference type="GO" id="GO:0051536">
    <property type="term" value="F:iron-sulfur cluster binding"/>
    <property type="evidence" value="ECO:0007669"/>
    <property type="project" value="UniProtKB-KW"/>
</dbReference>
<dbReference type="Pfam" id="PF04055">
    <property type="entry name" value="Radical_SAM"/>
    <property type="match status" value="1"/>
</dbReference>
<dbReference type="HOGENOM" id="CLU_043914_0_0_2"/>
<evidence type="ECO:0000259" key="5">
    <source>
        <dbReference type="PROSITE" id="PS51918"/>
    </source>
</evidence>
<dbReference type="InterPro" id="IPR050377">
    <property type="entry name" value="Radical_SAM_PqqE_MftC-like"/>
</dbReference>
<dbReference type="STRING" id="349307.Mthe_1154"/>
<feature type="domain" description="Radical SAM core" evidence="5">
    <location>
        <begin position="91"/>
        <end position="305"/>
    </location>
</feature>
<sequence>MRSTSGDHLNYTLCDTPILKATASVDSGRIRVRADGLLSRLPAISSTLSMIDGNIPAFAGESLYISTWLPPVPSRAFDRFVRSQVLASLGRRTPDQITISVTEECPNRCKHCALPDTGEHLSLEPEDVQRIIDQALDLGSTLIIFDGGEPCMYRELPELVSYVDDRAVTTMFTSGAGFTDGLAKQLRDAGLQAVNVSLDSPLEEEHDAIRGRKGVYRDAMNAIKHALSAGLLVDLYVVLRHDNIMHLQSFHELARKMGVHELTFFEVVPTGRCAGSEDIMLDDSDLSALEMFVSNAPPPRIFSVPAALKRLGCFAGRSWMHVTPSGDVYPCACYPKSYGNGLRESLSRIWKRMSDFPYKGINRCPMRLKGPSKNLNR</sequence>
<evidence type="ECO:0000256" key="2">
    <source>
        <dbReference type="ARBA" id="ARBA00022723"/>
    </source>
</evidence>
<dbReference type="Pfam" id="PF13186">
    <property type="entry name" value="SPASM"/>
    <property type="match status" value="1"/>
</dbReference>
<dbReference type="CDD" id="cd01335">
    <property type="entry name" value="Radical_SAM"/>
    <property type="match status" value="1"/>
</dbReference>
<dbReference type="Proteomes" id="UP000000674">
    <property type="component" value="Chromosome"/>
</dbReference>
<organism evidence="6 7">
    <name type="scientific">Methanothrix thermoacetophila (strain DSM 6194 / JCM 14653 / NBRC 101360 / PT)</name>
    <name type="common">Methanosaeta thermophila</name>
    <dbReference type="NCBI Taxonomy" id="349307"/>
    <lineage>
        <taxon>Archaea</taxon>
        <taxon>Methanobacteriati</taxon>
        <taxon>Methanobacteriota</taxon>
        <taxon>Stenosarchaea group</taxon>
        <taxon>Methanomicrobia</taxon>
        <taxon>Methanotrichales</taxon>
        <taxon>Methanotrichaceae</taxon>
        <taxon>Methanothrix</taxon>
    </lineage>
</organism>
<dbReference type="EMBL" id="CP000477">
    <property type="protein sequence ID" value="ABK14936.1"/>
    <property type="molecule type" value="Genomic_DNA"/>
</dbReference>
<dbReference type="PROSITE" id="PS51918">
    <property type="entry name" value="RADICAL_SAM"/>
    <property type="match status" value="1"/>
</dbReference>
<dbReference type="GO" id="GO:0003824">
    <property type="term" value="F:catalytic activity"/>
    <property type="evidence" value="ECO:0007669"/>
    <property type="project" value="InterPro"/>
</dbReference>
<dbReference type="SFLD" id="SFLDG01386">
    <property type="entry name" value="main_SPASM_domain-containing"/>
    <property type="match status" value="1"/>
</dbReference>
<dbReference type="GO" id="GO:0046872">
    <property type="term" value="F:metal ion binding"/>
    <property type="evidence" value="ECO:0007669"/>
    <property type="project" value="UniProtKB-KW"/>
</dbReference>
<reference evidence="6 7" key="1">
    <citation type="submission" date="2006-10" db="EMBL/GenBank/DDBJ databases">
        <title>Complete sequence of Methanosaeta thermophila PT.</title>
        <authorList>
            <consortium name="US DOE Joint Genome Institute"/>
            <person name="Copeland A."/>
            <person name="Lucas S."/>
            <person name="Lapidus A."/>
            <person name="Barry K."/>
            <person name="Detter J.C."/>
            <person name="Glavina del Rio T."/>
            <person name="Hammon N."/>
            <person name="Israni S."/>
            <person name="Pitluck S."/>
            <person name="Chain P."/>
            <person name="Malfatti S."/>
            <person name="Shin M."/>
            <person name="Vergez L."/>
            <person name="Schmutz J."/>
            <person name="Larimer F."/>
            <person name="Land M."/>
            <person name="Hauser L."/>
            <person name="Kyrpides N."/>
            <person name="Kim E."/>
            <person name="Smith K.S."/>
            <person name="Ingram-Smith C."/>
            <person name="Richardson P."/>
        </authorList>
    </citation>
    <scope>NUCLEOTIDE SEQUENCE [LARGE SCALE GENOMIC DNA]</scope>
    <source>
        <strain evidence="7">DSM 6194 / JCM 14653 / NBRC 101360 / PT</strain>
    </source>
</reference>
<evidence type="ECO:0000256" key="3">
    <source>
        <dbReference type="ARBA" id="ARBA00023004"/>
    </source>
</evidence>
<accession>A0B8B2</accession>
<dbReference type="SMART" id="SM00729">
    <property type="entry name" value="Elp3"/>
    <property type="match status" value="1"/>
</dbReference>
<dbReference type="SFLD" id="SFLDS00029">
    <property type="entry name" value="Radical_SAM"/>
    <property type="match status" value="1"/>
</dbReference>
<gene>
    <name evidence="6" type="ordered locus">Mthe_1154</name>
</gene>
<dbReference type="InterPro" id="IPR013785">
    <property type="entry name" value="Aldolase_TIM"/>
</dbReference>
<keyword evidence="7" id="KW-1185">Reference proteome</keyword>
<dbReference type="PANTHER" id="PTHR11228:SF7">
    <property type="entry name" value="PQQA PEPTIDE CYCLASE"/>
    <property type="match status" value="1"/>
</dbReference>
<dbReference type="OrthoDB" id="30736at2157"/>
<keyword evidence="4" id="KW-0411">Iron-sulfur</keyword>